<protein>
    <recommendedName>
        <fullName evidence="4">Ion transport domain-containing protein</fullName>
    </recommendedName>
</protein>
<gene>
    <name evidence="2" type="ORF">RclHR1_01580023</name>
</gene>
<dbReference type="Proteomes" id="UP000247702">
    <property type="component" value="Unassembled WGS sequence"/>
</dbReference>
<keyword evidence="1" id="KW-1133">Transmembrane helix</keyword>
<keyword evidence="1" id="KW-0812">Transmembrane</keyword>
<feature type="transmembrane region" description="Helical" evidence="1">
    <location>
        <begin position="837"/>
        <end position="857"/>
    </location>
</feature>
<evidence type="ECO:0000256" key="1">
    <source>
        <dbReference type="SAM" id="Phobius"/>
    </source>
</evidence>
<dbReference type="STRING" id="94130.A0A2Z6QK66"/>
<feature type="transmembrane region" description="Helical" evidence="1">
    <location>
        <begin position="947"/>
        <end position="971"/>
    </location>
</feature>
<feature type="transmembrane region" description="Helical" evidence="1">
    <location>
        <begin position="863"/>
        <end position="882"/>
    </location>
</feature>
<proteinExistence type="predicted"/>
<dbReference type="EMBL" id="BEXD01000646">
    <property type="protein sequence ID" value="GBB89122.1"/>
    <property type="molecule type" value="Genomic_DNA"/>
</dbReference>
<name>A0A2Z6QK66_9GLOM</name>
<evidence type="ECO:0000313" key="3">
    <source>
        <dbReference type="Proteomes" id="UP000247702"/>
    </source>
</evidence>
<evidence type="ECO:0000313" key="2">
    <source>
        <dbReference type="EMBL" id="GBB89122.1"/>
    </source>
</evidence>
<comment type="caution">
    <text evidence="2">The sequence shown here is derived from an EMBL/GenBank/DDBJ whole genome shotgun (WGS) entry which is preliminary data.</text>
</comment>
<feature type="transmembrane region" description="Helical" evidence="1">
    <location>
        <begin position="808"/>
        <end position="830"/>
    </location>
</feature>
<organism evidence="2 3">
    <name type="scientific">Rhizophagus clarus</name>
    <dbReference type="NCBI Taxonomy" id="94130"/>
    <lineage>
        <taxon>Eukaryota</taxon>
        <taxon>Fungi</taxon>
        <taxon>Fungi incertae sedis</taxon>
        <taxon>Mucoromycota</taxon>
        <taxon>Glomeromycotina</taxon>
        <taxon>Glomeromycetes</taxon>
        <taxon>Glomerales</taxon>
        <taxon>Glomeraceae</taxon>
        <taxon>Rhizophagus</taxon>
    </lineage>
</organism>
<accession>A0A2Z6QK66</accession>
<reference evidence="2 3" key="1">
    <citation type="submission" date="2017-11" db="EMBL/GenBank/DDBJ databases">
        <title>The genome of Rhizophagus clarus HR1 reveals common genetic basis of auxotrophy among arbuscular mycorrhizal fungi.</title>
        <authorList>
            <person name="Kobayashi Y."/>
        </authorList>
    </citation>
    <scope>NUCLEOTIDE SEQUENCE [LARGE SCALE GENOMIC DNA]</scope>
    <source>
        <strain evidence="2 3">HR1</strain>
    </source>
</reference>
<dbReference type="AlphaFoldDB" id="A0A2Z6QK66"/>
<sequence length="1079" mass="126884">MDYIAISPSGKEIATLNCNTHELKVWHVTEENAIECNFTFPLQDDIGIKTENKNWSLAISDNVGDIYIALSCFNFKEMSSFEVIIDTQETTSTSNSLMNTPRSNSIELLRGGASISEHSSHNSIINSLNSIKLFSTRVISTSTGLDKWPCIKNFYGFLQFFKKDSSIIISNNFGIIRVCDDDLKDLSRGSKYIHKLLTRQVRSRTINYHNRSDVCEKKNYEIIGFPNNIVENLEIMNEEKQMNFIKNCILCGKLIIQNEENNLEMYNLLSKNMEMLYHHSEFQKELTNNILAISKNAKLLAVTINNNSVVLYLNENSLNIARKEFLMINGKIIYMAFFNNDEKLLLLELTEKDEDKNNLIIWNIYEDSEKIYSFDKKIQILDLFGTIAYKNDSGKDFQLFDERNPGEFELKEDNKNILTTNSLETLERIIDNTFNTEPWFNINHFQISSYWLDKDEKTTRISYGSHTIQVLKNDDLIYIWSNKYNLSNEINISQDDNGNIISKVKCGDGREHEFQISKIVNECFTKDHAMGAYYSLIFFYNLRSERMIYKKLKIDEYIEKTKKIIHNVIINKPNLWRLLDVRYSLMENLIYSQSNDIIKLILDSTTGENTNCNQKLHIPQLYDWENGRKKSRHELIIALENNNIKIIQRLFDYYSKNAIENAGWMVTLTQALPKISEKFPELMKELFNHSVFYEKKMHLAKSRIKSILTSNPYPTFIVDTRLPTKDWLYDKIPIDLNDNLNDRIEIYMTPLPDFNEFLKGRKRTIQCPFFKLVSQKNLDLFYKQNPILEATIVDIYTLKEVKPTRYQFFYGLSSILQLLTLFLFVFTRFYDLNNSNILLNLTQAIVGKYIIIIAYLVSTIIPYFLALMIMIVGFSFSFFVIFTSAEELGIKPEGVKYNFIETGKGEKNYSYVYMEKETNAPNFFKTLEMVYLWLFGSWNNVQDWNYFTVKILAIVASFFLILIMSNIFVALMTDDINRAIRYSEIASFKYKADFILESYLYPLFVIVEKFYSKRKKEFTFDQIFYRQPTFHLLLDRYIFYIKIDKKSWKKEISNGTDELIENLNEKVRKLNEKLDRYIT</sequence>
<evidence type="ECO:0008006" key="4">
    <source>
        <dbReference type="Google" id="ProtNLM"/>
    </source>
</evidence>
<keyword evidence="3" id="KW-1185">Reference proteome</keyword>
<keyword evidence="1" id="KW-0472">Membrane</keyword>